<dbReference type="InterPro" id="IPR029045">
    <property type="entry name" value="ClpP/crotonase-like_dom_sf"/>
</dbReference>
<dbReference type="Gene3D" id="3.90.226.10">
    <property type="entry name" value="2-enoyl-CoA Hydratase, Chain A, domain 1"/>
    <property type="match status" value="1"/>
</dbReference>
<dbReference type="CDD" id="cd07560">
    <property type="entry name" value="Peptidase_S41_CPP"/>
    <property type="match status" value="1"/>
</dbReference>
<dbReference type="OrthoDB" id="9812068at2"/>
<reference evidence="8 9" key="1">
    <citation type="submission" date="2016-11" db="EMBL/GenBank/DDBJ databases">
        <authorList>
            <person name="Jaros S."/>
            <person name="Januszkiewicz K."/>
            <person name="Wedrychowicz H."/>
        </authorList>
    </citation>
    <scope>NUCLEOTIDE SEQUENCE [LARGE SCALE GENOMIC DNA]</scope>
    <source>
        <strain evidence="8 9">ACAM 12</strain>
    </source>
</reference>
<evidence type="ECO:0000256" key="2">
    <source>
        <dbReference type="ARBA" id="ARBA00022670"/>
    </source>
</evidence>
<dbReference type="Pfam" id="PF22694">
    <property type="entry name" value="CtpB_N-like"/>
    <property type="match status" value="1"/>
</dbReference>
<dbReference type="GO" id="GO:0008236">
    <property type="term" value="F:serine-type peptidase activity"/>
    <property type="evidence" value="ECO:0007669"/>
    <property type="project" value="UniProtKB-KW"/>
</dbReference>
<dbReference type="NCBIfam" id="TIGR00225">
    <property type="entry name" value="prc"/>
    <property type="match status" value="1"/>
</dbReference>
<feature type="signal peptide" evidence="6">
    <location>
        <begin position="1"/>
        <end position="33"/>
    </location>
</feature>
<dbReference type="InterPro" id="IPR005151">
    <property type="entry name" value="Tail-specific_protease"/>
</dbReference>
<evidence type="ECO:0000256" key="5">
    <source>
        <dbReference type="RuleBase" id="RU004404"/>
    </source>
</evidence>
<evidence type="ECO:0000256" key="4">
    <source>
        <dbReference type="ARBA" id="ARBA00022825"/>
    </source>
</evidence>
<accession>A0A1M7HEK5</accession>
<dbReference type="InParanoid" id="A0A1M7HEK5"/>
<evidence type="ECO:0000256" key="6">
    <source>
        <dbReference type="SAM" id="SignalP"/>
    </source>
</evidence>
<dbReference type="SUPFAM" id="SSF52096">
    <property type="entry name" value="ClpP/crotonase"/>
    <property type="match status" value="1"/>
</dbReference>
<sequence length="438" mass="47125">MTPSVTPLLPTTRRFLATLLPAAALALAAPAMAAPSTTEPGANELPLEDIQTFAEVFEHIKRAYVEEVDDRTLLRNAMRGMLNELDPHSAYLDEEQYQSLRESTEGEFGGIGIEVGMENNQLTVITPIDDTPASRAGLMARDIIIRIGDTSTEGISLHEAVNLMRGEPGSDIEIAILRAGEDSPRELTLSREIIRSESVKHELLAPGYGYLRISQFQTRTADQAQSAIEEMLDNAEGGMLDGLVLDLRNNPGGILQSAVDIADLFLDHGRVVYTEGRLNDSQMSFSATPSTPAGDVSLVVLVNGGSASAAEIVAGALQDQRRGVIMGTESFGKGSVQQVMPLGENEGLKLTTALYYTPNGRSIQAQGIKPDVTVVRGRLEIADSRFELREADLEGHLSSSGQAAGSDAATSGRLRDDYQLGEALNLLKALNVVDRRNR</sequence>
<dbReference type="AlphaFoldDB" id="A0A1M7HEK5"/>
<name>A0A1M7HEK5_9GAMM</name>
<dbReference type="Gene3D" id="3.30.750.44">
    <property type="match status" value="1"/>
</dbReference>
<dbReference type="Proteomes" id="UP000190911">
    <property type="component" value="Chromosome I"/>
</dbReference>
<dbReference type="SUPFAM" id="SSF50156">
    <property type="entry name" value="PDZ domain-like"/>
    <property type="match status" value="1"/>
</dbReference>
<dbReference type="GO" id="GO:0006508">
    <property type="term" value="P:proteolysis"/>
    <property type="evidence" value="ECO:0007669"/>
    <property type="project" value="UniProtKB-KW"/>
</dbReference>
<dbReference type="SMART" id="SM00228">
    <property type="entry name" value="PDZ"/>
    <property type="match status" value="1"/>
</dbReference>
<evidence type="ECO:0000259" key="7">
    <source>
        <dbReference type="PROSITE" id="PS50106"/>
    </source>
</evidence>
<organism evidence="8 9">
    <name type="scientific">Vreelandella subglaciescola</name>
    <dbReference type="NCBI Taxonomy" id="29571"/>
    <lineage>
        <taxon>Bacteria</taxon>
        <taxon>Pseudomonadati</taxon>
        <taxon>Pseudomonadota</taxon>
        <taxon>Gammaproteobacteria</taxon>
        <taxon>Oceanospirillales</taxon>
        <taxon>Halomonadaceae</taxon>
        <taxon>Vreelandella</taxon>
    </lineage>
</organism>
<dbReference type="GO" id="GO:0004175">
    <property type="term" value="F:endopeptidase activity"/>
    <property type="evidence" value="ECO:0007669"/>
    <property type="project" value="TreeGrafter"/>
</dbReference>
<dbReference type="CDD" id="cd06782">
    <property type="entry name" value="cpPDZ_CPP-like"/>
    <property type="match status" value="1"/>
</dbReference>
<dbReference type="FunFam" id="2.30.42.10:FF:000063">
    <property type="entry name" value="Peptidase, S41 family"/>
    <property type="match status" value="1"/>
</dbReference>
<dbReference type="GO" id="GO:0007165">
    <property type="term" value="P:signal transduction"/>
    <property type="evidence" value="ECO:0007669"/>
    <property type="project" value="TreeGrafter"/>
</dbReference>
<dbReference type="InterPro" id="IPR055210">
    <property type="entry name" value="CtpA/B_N"/>
</dbReference>
<keyword evidence="4 5" id="KW-0720">Serine protease</keyword>
<dbReference type="Pfam" id="PF03572">
    <property type="entry name" value="Peptidase_S41"/>
    <property type="match status" value="1"/>
</dbReference>
<dbReference type="FunFam" id="3.90.226.10:FF:000029">
    <property type="entry name" value="Peptidase, S41 family"/>
    <property type="match status" value="1"/>
</dbReference>
<dbReference type="EMBL" id="LT670847">
    <property type="protein sequence ID" value="SHM26567.1"/>
    <property type="molecule type" value="Genomic_DNA"/>
</dbReference>
<gene>
    <name evidence="8" type="ORF">SAMN05878437_2069</name>
</gene>
<dbReference type="InterPro" id="IPR036034">
    <property type="entry name" value="PDZ_sf"/>
</dbReference>
<dbReference type="SMART" id="SM00245">
    <property type="entry name" value="TSPc"/>
    <property type="match status" value="1"/>
</dbReference>
<dbReference type="RefSeq" id="WP_079553403.1">
    <property type="nucleotide sequence ID" value="NZ_LT670847.1"/>
</dbReference>
<protein>
    <submittedName>
        <fullName evidence="8">Carboxyl-terminal processing protease</fullName>
    </submittedName>
</protein>
<dbReference type="FunFam" id="3.30.750.44:FF:000001">
    <property type="entry name" value="S41 family peptidase"/>
    <property type="match status" value="1"/>
</dbReference>
<keyword evidence="2 5" id="KW-0645">Protease</keyword>
<keyword evidence="9" id="KW-1185">Reference proteome</keyword>
<dbReference type="PANTHER" id="PTHR32060">
    <property type="entry name" value="TAIL-SPECIFIC PROTEASE"/>
    <property type="match status" value="1"/>
</dbReference>
<dbReference type="Pfam" id="PF13180">
    <property type="entry name" value="PDZ_2"/>
    <property type="match status" value="1"/>
</dbReference>
<evidence type="ECO:0000313" key="9">
    <source>
        <dbReference type="Proteomes" id="UP000190911"/>
    </source>
</evidence>
<dbReference type="PROSITE" id="PS50106">
    <property type="entry name" value="PDZ"/>
    <property type="match status" value="1"/>
</dbReference>
<dbReference type="Gene3D" id="2.30.42.10">
    <property type="match status" value="1"/>
</dbReference>
<comment type="similarity">
    <text evidence="1 5">Belongs to the peptidase S41A family.</text>
</comment>
<evidence type="ECO:0000256" key="1">
    <source>
        <dbReference type="ARBA" id="ARBA00009179"/>
    </source>
</evidence>
<keyword evidence="6" id="KW-0732">Signal</keyword>
<dbReference type="GO" id="GO:0030288">
    <property type="term" value="C:outer membrane-bounded periplasmic space"/>
    <property type="evidence" value="ECO:0007669"/>
    <property type="project" value="TreeGrafter"/>
</dbReference>
<proteinExistence type="inferred from homology"/>
<dbReference type="STRING" id="29571.SAMN05878437_2069"/>
<dbReference type="InterPro" id="IPR001478">
    <property type="entry name" value="PDZ"/>
</dbReference>
<feature type="domain" description="PDZ" evidence="7">
    <location>
        <begin position="97"/>
        <end position="165"/>
    </location>
</feature>
<dbReference type="PANTHER" id="PTHR32060:SF30">
    <property type="entry name" value="CARBOXY-TERMINAL PROCESSING PROTEASE CTPA"/>
    <property type="match status" value="1"/>
</dbReference>
<evidence type="ECO:0000256" key="3">
    <source>
        <dbReference type="ARBA" id="ARBA00022801"/>
    </source>
</evidence>
<feature type="chain" id="PRO_5012252260" evidence="6">
    <location>
        <begin position="34"/>
        <end position="438"/>
    </location>
</feature>
<dbReference type="InterPro" id="IPR004447">
    <property type="entry name" value="Peptidase_S41A"/>
</dbReference>
<evidence type="ECO:0000313" key="8">
    <source>
        <dbReference type="EMBL" id="SHM26567.1"/>
    </source>
</evidence>
<keyword evidence="3 5" id="KW-0378">Hydrolase</keyword>